<evidence type="ECO:0000256" key="2">
    <source>
        <dbReference type="ARBA" id="ARBA00004123"/>
    </source>
</evidence>
<dbReference type="SUPFAM" id="SSF81585">
    <property type="entry name" value="PsbU/PolX domain-like"/>
    <property type="match status" value="1"/>
</dbReference>
<feature type="compositionally biased region" description="Basic and acidic residues" evidence="14">
    <location>
        <begin position="165"/>
        <end position="175"/>
    </location>
</feature>
<feature type="region of interest" description="Disordered" evidence="14">
    <location>
        <begin position="150"/>
        <end position="183"/>
    </location>
</feature>
<keyword evidence="11 13" id="KW-0539">Nucleus</keyword>
<dbReference type="Gene3D" id="3.30.210.10">
    <property type="entry name" value="DNA polymerase, thumb domain"/>
    <property type="match status" value="1"/>
</dbReference>
<dbReference type="FunFam" id="1.10.150.110:FF:000005">
    <property type="entry name" value="DNA polymerase POL4"/>
    <property type="match status" value="1"/>
</dbReference>
<dbReference type="AlphaFoldDB" id="A0A9P7NGQ8"/>
<keyword evidence="7 13" id="KW-0227">DNA damage</keyword>
<comment type="subcellular location">
    <subcellularLocation>
        <location evidence="2 13">Nucleus</location>
    </subcellularLocation>
</comment>
<organism evidence="16 17">
    <name type="scientific">Claviceps pusilla</name>
    <dbReference type="NCBI Taxonomy" id="123648"/>
    <lineage>
        <taxon>Eukaryota</taxon>
        <taxon>Fungi</taxon>
        <taxon>Dikarya</taxon>
        <taxon>Ascomycota</taxon>
        <taxon>Pezizomycotina</taxon>
        <taxon>Sordariomycetes</taxon>
        <taxon>Hypocreomycetidae</taxon>
        <taxon>Hypocreales</taxon>
        <taxon>Clavicipitaceae</taxon>
        <taxon>Claviceps</taxon>
    </lineage>
</organism>
<dbReference type="InterPro" id="IPR002054">
    <property type="entry name" value="DNA-dir_DNA_pol_X"/>
</dbReference>
<dbReference type="Proteomes" id="UP000748025">
    <property type="component" value="Unassembled WGS sequence"/>
</dbReference>
<dbReference type="GO" id="GO:0016829">
    <property type="term" value="F:lyase activity"/>
    <property type="evidence" value="ECO:0007669"/>
    <property type="project" value="UniProtKB-KW"/>
</dbReference>
<accession>A0A9P7NGQ8</accession>
<evidence type="ECO:0000256" key="7">
    <source>
        <dbReference type="ARBA" id="ARBA00022763"/>
    </source>
</evidence>
<keyword evidence="8 13" id="KW-0239">DNA-directed DNA polymerase</keyword>
<comment type="caution">
    <text evidence="16">The sequence shown here is derived from an EMBL/GenBank/DDBJ whole genome shotgun (WGS) entry which is preliminary data.</text>
</comment>
<evidence type="ECO:0000313" key="16">
    <source>
        <dbReference type="EMBL" id="KAG6016977.1"/>
    </source>
</evidence>
<evidence type="ECO:0000256" key="5">
    <source>
        <dbReference type="ARBA" id="ARBA00022695"/>
    </source>
</evidence>
<dbReference type="FunFam" id="3.30.210.10:FF:000005">
    <property type="entry name" value="DNA polymerase IV"/>
    <property type="match status" value="1"/>
</dbReference>
<dbReference type="OrthoDB" id="205514at2759"/>
<dbReference type="InterPro" id="IPR028207">
    <property type="entry name" value="DNA_pol_B_palm_palm"/>
</dbReference>
<dbReference type="PANTHER" id="PTHR11276">
    <property type="entry name" value="DNA POLYMERASE TYPE-X FAMILY MEMBER"/>
    <property type="match status" value="1"/>
</dbReference>
<evidence type="ECO:0000256" key="6">
    <source>
        <dbReference type="ARBA" id="ARBA00022723"/>
    </source>
</evidence>
<keyword evidence="9 13" id="KW-0234">DNA repair</keyword>
<keyword evidence="10" id="KW-0456">Lyase</keyword>
<comment type="similarity">
    <text evidence="3 13">Belongs to the DNA polymerase type-X family.</text>
</comment>
<dbReference type="SUPFAM" id="SSF47802">
    <property type="entry name" value="DNA polymerase beta, N-terminal domain-like"/>
    <property type="match status" value="1"/>
</dbReference>
<dbReference type="Pfam" id="PF10391">
    <property type="entry name" value="DNA_pol_lambd_f"/>
    <property type="match status" value="1"/>
</dbReference>
<dbReference type="InterPro" id="IPR022312">
    <property type="entry name" value="DNA_pol_X"/>
</dbReference>
<evidence type="ECO:0000256" key="13">
    <source>
        <dbReference type="RuleBase" id="RU366014"/>
    </source>
</evidence>
<dbReference type="InterPro" id="IPR027421">
    <property type="entry name" value="DNA_pol_lamdba_lyase_dom_sf"/>
</dbReference>
<dbReference type="InterPro" id="IPR002008">
    <property type="entry name" value="DNA_pol_X_beta-like"/>
</dbReference>
<dbReference type="GO" id="GO:0003887">
    <property type="term" value="F:DNA-directed DNA polymerase activity"/>
    <property type="evidence" value="ECO:0007669"/>
    <property type="project" value="UniProtKB-UniRule"/>
</dbReference>
<dbReference type="InterPro" id="IPR001357">
    <property type="entry name" value="BRCT_dom"/>
</dbReference>
<dbReference type="PRINTS" id="PR00869">
    <property type="entry name" value="DNAPOLX"/>
</dbReference>
<name>A0A9P7NGQ8_9HYPO</name>
<evidence type="ECO:0000256" key="12">
    <source>
        <dbReference type="ARBA" id="ARBA00049244"/>
    </source>
</evidence>
<dbReference type="PRINTS" id="PR00870">
    <property type="entry name" value="DNAPOLXBETA"/>
</dbReference>
<gene>
    <name evidence="16" type="ORF">E4U43_002616</name>
</gene>
<dbReference type="InterPro" id="IPR029398">
    <property type="entry name" value="PolB_thumb"/>
</dbReference>
<dbReference type="Pfam" id="PF14716">
    <property type="entry name" value="HHH_8"/>
    <property type="match status" value="1"/>
</dbReference>
<evidence type="ECO:0000256" key="1">
    <source>
        <dbReference type="ARBA" id="ARBA00001936"/>
    </source>
</evidence>
<keyword evidence="4 13" id="KW-0808">Transferase</keyword>
<dbReference type="Gene3D" id="1.10.150.110">
    <property type="entry name" value="DNA polymerase beta, N-terminal domain-like"/>
    <property type="match status" value="1"/>
</dbReference>
<dbReference type="InterPro" id="IPR010996">
    <property type="entry name" value="HHH_MUS81"/>
</dbReference>
<evidence type="ECO:0000259" key="15">
    <source>
        <dbReference type="PROSITE" id="PS50172"/>
    </source>
</evidence>
<protein>
    <recommendedName>
        <fullName evidence="13">DNA polymerase</fullName>
        <ecNumber evidence="13">2.7.7.7</ecNumber>
    </recommendedName>
</protein>
<comment type="cofactor">
    <cofactor evidence="1">
        <name>Mn(2+)</name>
        <dbReference type="ChEBI" id="CHEBI:29035"/>
    </cofactor>
</comment>
<dbReference type="GO" id="GO:0005634">
    <property type="term" value="C:nucleus"/>
    <property type="evidence" value="ECO:0007669"/>
    <property type="project" value="UniProtKB-SubCell"/>
</dbReference>
<dbReference type="Pfam" id="PF14791">
    <property type="entry name" value="DNA_pol_B_thumb"/>
    <property type="match status" value="1"/>
</dbReference>
<proteinExistence type="inferred from homology"/>
<sequence>MATSLQFPRMYLLTTHLEVEEYSLLRRLLPCLEDDVNKADILVGRIANRKRAEFELRRQKLDIRPLDQRYGVHEKSRGEVIQASENNTGSLEILRSKAGGNEKIGAGNNTNGLVRVVKLSWLTDSLAQQRVLPYDTYILFQGINLGKEGRSWHENSMDHTQSNSRRVERAGEDRSLSSSNNFSHLVTRRGAGQGTALLNYPSLLQRTMSEHEDTTVNIIIPDCLRTPYSCQRPTPLDPPNREFVQELRRIRTFRLLQGDRIGVRAYSTSIATLSAYPYAIQNPSEIELLPGCGSKIVEIYRQWSKDGCSAESFLAASDTKLSVLHLFYDIWGVGDITAREFYNRGWRNLNDIAKHGWQSLTRVQQIGLEYYDDFKKTISRQEVEHIAKLILDHARRIDPGFEMVIVGGYRRGKKENGDVDVVLSHREKAKTLNMVDKLVLSLESAGLITYTLSLWTNNSGREQQPLAWRGEVPGRGSGFDTLDKAMVVWQNKHDSVHSLHRRVDIIVSPWKTVGCALIGWTGGNTFQRDLRRYCKQQKGLKFDSSGIRRRSDGRWIDFEGSRAARKHMLVDRDDYSAAPDMELAEKRVFDGLDLKWLPATERCTG</sequence>
<dbReference type="Pfam" id="PF14792">
    <property type="entry name" value="DNA_pol_B_palm"/>
    <property type="match status" value="1"/>
</dbReference>
<evidence type="ECO:0000256" key="8">
    <source>
        <dbReference type="ARBA" id="ARBA00022932"/>
    </source>
</evidence>
<keyword evidence="17" id="KW-1185">Reference proteome</keyword>
<evidence type="ECO:0000256" key="9">
    <source>
        <dbReference type="ARBA" id="ARBA00023204"/>
    </source>
</evidence>
<dbReference type="GO" id="GO:0003677">
    <property type="term" value="F:DNA binding"/>
    <property type="evidence" value="ECO:0007669"/>
    <property type="project" value="UniProtKB-UniRule"/>
</dbReference>
<evidence type="ECO:0000256" key="3">
    <source>
        <dbReference type="ARBA" id="ARBA00008323"/>
    </source>
</evidence>
<dbReference type="FunFam" id="1.10.150.20:FF:000010">
    <property type="entry name" value="DNA polymerase lambda"/>
    <property type="match status" value="1"/>
</dbReference>
<comment type="catalytic activity">
    <reaction evidence="12 13">
        <text>DNA(n) + a 2'-deoxyribonucleoside 5'-triphosphate = DNA(n+1) + diphosphate</text>
        <dbReference type="Rhea" id="RHEA:22508"/>
        <dbReference type="Rhea" id="RHEA-COMP:17339"/>
        <dbReference type="Rhea" id="RHEA-COMP:17340"/>
        <dbReference type="ChEBI" id="CHEBI:33019"/>
        <dbReference type="ChEBI" id="CHEBI:61560"/>
        <dbReference type="ChEBI" id="CHEBI:173112"/>
        <dbReference type="EC" id="2.7.7.7"/>
    </reaction>
</comment>
<dbReference type="EC" id="2.7.7.7" evidence="13"/>
<dbReference type="Gene3D" id="1.10.150.20">
    <property type="entry name" value="5' to 3' exonuclease, C-terminal subdomain"/>
    <property type="match status" value="1"/>
</dbReference>
<dbReference type="SMART" id="SM00483">
    <property type="entry name" value="POLXc"/>
    <property type="match status" value="1"/>
</dbReference>
<comment type="function">
    <text evidence="13">DNA polymerase that functions in several pathways of DNA repair. Involved in base excision repair (BER) responsible for repair of lesions that give rise to abasic (AP) sites in DNA. Also contributes to DNA double-strand break repair by non-homologous end joining and homologous recombination. Has both template-dependent and template-independent (terminal transferase) DNA polymerase activities. Has also a 5'-deoxyribose-5-phosphate lyase (dRP lyase) activity.</text>
</comment>
<dbReference type="Gene3D" id="3.30.460.10">
    <property type="entry name" value="Beta Polymerase, domain 2"/>
    <property type="match status" value="1"/>
</dbReference>
<evidence type="ECO:0000256" key="4">
    <source>
        <dbReference type="ARBA" id="ARBA00022679"/>
    </source>
</evidence>
<dbReference type="GO" id="GO:0046872">
    <property type="term" value="F:metal ion binding"/>
    <property type="evidence" value="ECO:0007669"/>
    <property type="project" value="UniProtKB-UniRule"/>
</dbReference>
<keyword evidence="5 13" id="KW-0548">Nucleotidyltransferase</keyword>
<evidence type="ECO:0000256" key="11">
    <source>
        <dbReference type="ARBA" id="ARBA00023242"/>
    </source>
</evidence>
<dbReference type="GO" id="GO:0006303">
    <property type="term" value="P:double-strand break repair via nonhomologous end joining"/>
    <property type="evidence" value="ECO:0007669"/>
    <property type="project" value="TreeGrafter"/>
</dbReference>
<keyword evidence="6" id="KW-0479">Metal-binding</keyword>
<dbReference type="PANTHER" id="PTHR11276:SF29">
    <property type="entry name" value="DNA POLYMERASE TYPE-X FAMILY PROTEIN POL4"/>
    <property type="match status" value="1"/>
</dbReference>
<evidence type="ECO:0000256" key="14">
    <source>
        <dbReference type="SAM" id="MobiDB-lite"/>
    </source>
</evidence>
<dbReference type="EMBL" id="SRPW01000194">
    <property type="protein sequence ID" value="KAG6016977.1"/>
    <property type="molecule type" value="Genomic_DNA"/>
</dbReference>
<dbReference type="InterPro" id="IPR018944">
    <property type="entry name" value="DNA_pol_lambd_fingers_domain"/>
</dbReference>
<reference evidence="16" key="1">
    <citation type="journal article" date="2020" name="bioRxiv">
        <title>Whole genome comparisons of ergot fungi reveals the divergence and evolution of species within the genus Claviceps are the result of varying mechanisms driving genome evolution and host range expansion.</title>
        <authorList>
            <person name="Wyka S.A."/>
            <person name="Mondo S.J."/>
            <person name="Liu M."/>
            <person name="Dettman J."/>
            <person name="Nalam V."/>
            <person name="Broders K.D."/>
        </authorList>
    </citation>
    <scope>NUCLEOTIDE SEQUENCE</scope>
    <source>
        <strain evidence="16">CCC 602</strain>
    </source>
</reference>
<dbReference type="CDD" id="cd00141">
    <property type="entry name" value="NT_POLXc"/>
    <property type="match status" value="1"/>
</dbReference>
<dbReference type="SUPFAM" id="SSF81301">
    <property type="entry name" value="Nucleotidyltransferase"/>
    <property type="match status" value="1"/>
</dbReference>
<feature type="domain" description="BRCT" evidence="15">
    <location>
        <begin position="114"/>
        <end position="139"/>
    </location>
</feature>
<dbReference type="SUPFAM" id="SSF52113">
    <property type="entry name" value="BRCT domain"/>
    <property type="match status" value="1"/>
</dbReference>
<dbReference type="InterPro" id="IPR037160">
    <property type="entry name" value="DNA_Pol_thumb_sf"/>
</dbReference>
<dbReference type="InterPro" id="IPR043519">
    <property type="entry name" value="NT_sf"/>
</dbReference>
<dbReference type="PROSITE" id="PS50172">
    <property type="entry name" value="BRCT"/>
    <property type="match status" value="1"/>
</dbReference>
<evidence type="ECO:0000256" key="10">
    <source>
        <dbReference type="ARBA" id="ARBA00023239"/>
    </source>
</evidence>
<dbReference type="InterPro" id="IPR036420">
    <property type="entry name" value="BRCT_dom_sf"/>
</dbReference>
<evidence type="ECO:0000313" key="17">
    <source>
        <dbReference type="Proteomes" id="UP000748025"/>
    </source>
</evidence>